<evidence type="ECO:0000256" key="4">
    <source>
        <dbReference type="ARBA" id="ARBA00023163"/>
    </source>
</evidence>
<dbReference type="Pfam" id="PF03466">
    <property type="entry name" value="LysR_substrate"/>
    <property type="match status" value="1"/>
</dbReference>
<comment type="similarity">
    <text evidence="1">Belongs to the LysR transcriptional regulatory family.</text>
</comment>
<comment type="caution">
    <text evidence="6">The sequence shown here is derived from an EMBL/GenBank/DDBJ whole genome shotgun (WGS) entry which is preliminary data.</text>
</comment>
<keyword evidence="2" id="KW-0805">Transcription regulation</keyword>
<dbReference type="InterPro" id="IPR037402">
    <property type="entry name" value="YidZ_PBP2"/>
</dbReference>
<reference evidence="6" key="1">
    <citation type="submission" date="2022-12" db="EMBL/GenBank/DDBJ databases">
        <title>Bacterial isolates from different developmental stages of Nematostella vectensis.</title>
        <authorList>
            <person name="Fraune S."/>
        </authorList>
    </citation>
    <scope>NUCLEOTIDE SEQUENCE</scope>
    <source>
        <strain evidence="6">G21630-S1</strain>
    </source>
</reference>
<dbReference type="CDD" id="cd08417">
    <property type="entry name" value="PBP2_Nitroaromatics_like"/>
    <property type="match status" value="1"/>
</dbReference>
<name>A0ABT4LEF2_9PROT</name>
<evidence type="ECO:0000256" key="3">
    <source>
        <dbReference type="ARBA" id="ARBA00023125"/>
    </source>
</evidence>
<dbReference type="EMBL" id="JAPWGY010000001">
    <property type="protein sequence ID" value="MCZ4279476.1"/>
    <property type="molecule type" value="Genomic_DNA"/>
</dbReference>
<keyword evidence="4" id="KW-0804">Transcription</keyword>
<dbReference type="Gene3D" id="1.10.10.10">
    <property type="entry name" value="Winged helix-like DNA-binding domain superfamily/Winged helix DNA-binding domain"/>
    <property type="match status" value="1"/>
</dbReference>
<accession>A0ABT4LEF2</accession>
<evidence type="ECO:0000256" key="1">
    <source>
        <dbReference type="ARBA" id="ARBA00009437"/>
    </source>
</evidence>
<evidence type="ECO:0000259" key="5">
    <source>
        <dbReference type="PROSITE" id="PS50931"/>
    </source>
</evidence>
<dbReference type="Proteomes" id="UP001069802">
    <property type="component" value="Unassembled WGS sequence"/>
</dbReference>
<evidence type="ECO:0000313" key="6">
    <source>
        <dbReference type="EMBL" id="MCZ4279476.1"/>
    </source>
</evidence>
<evidence type="ECO:0000313" key="7">
    <source>
        <dbReference type="Proteomes" id="UP001069802"/>
    </source>
</evidence>
<dbReference type="InterPro" id="IPR005119">
    <property type="entry name" value="LysR_subst-bd"/>
</dbReference>
<protein>
    <submittedName>
        <fullName evidence="6">LysR family transcriptional regulator</fullName>
    </submittedName>
</protein>
<organism evidence="6 7">
    <name type="scientific">Kiloniella laminariae</name>
    <dbReference type="NCBI Taxonomy" id="454162"/>
    <lineage>
        <taxon>Bacteria</taxon>
        <taxon>Pseudomonadati</taxon>
        <taxon>Pseudomonadota</taxon>
        <taxon>Alphaproteobacteria</taxon>
        <taxon>Rhodospirillales</taxon>
        <taxon>Kiloniellaceae</taxon>
        <taxon>Kiloniella</taxon>
    </lineage>
</organism>
<dbReference type="PRINTS" id="PR00039">
    <property type="entry name" value="HTHLYSR"/>
</dbReference>
<dbReference type="PANTHER" id="PTHR30118:SF15">
    <property type="entry name" value="TRANSCRIPTIONAL REGULATORY PROTEIN"/>
    <property type="match status" value="1"/>
</dbReference>
<proteinExistence type="inferred from homology"/>
<dbReference type="InterPro" id="IPR036390">
    <property type="entry name" value="WH_DNA-bd_sf"/>
</dbReference>
<dbReference type="Gene3D" id="3.40.190.10">
    <property type="entry name" value="Periplasmic binding protein-like II"/>
    <property type="match status" value="2"/>
</dbReference>
<dbReference type="PANTHER" id="PTHR30118">
    <property type="entry name" value="HTH-TYPE TRANSCRIPTIONAL REGULATOR LEUO-RELATED"/>
    <property type="match status" value="1"/>
</dbReference>
<dbReference type="InterPro" id="IPR036388">
    <property type="entry name" value="WH-like_DNA-bd_sf"/>
</dbReference>
<evidence type="ECO:0000256" key="2">
    <source>
        <dbReference type="ARBA" id="ARBA00023015"/>
    </source>
</evidence>
<dbReference type="SUPFAM" id="SSF46785">
    <property type="entry name" value="Winged helix' DNA-binding domain"/>
    <property type="match status" value="1"/>
</dbReference>
<dbReference type="InterPro" id="IPR000847">
    <property type="entry name" value="LysR_HTH_N"/>
</dbReference>
<dbReference type="RefSeq" id="WP_269421682.1">
    <property type="nucleotide sequence ID" value="NZ_JAPWGY010000001.1"/>
</dbReference>
<dbReference type="InterPro" id="IPR050389">
    <property type="entry name" value="LysR-type_TF"/>
</dbReference>
<sequence>MNKTDNSDVDLNLLRIFQAIYAERHITRAAERLGMTQSAVSHALQRLRHSLNDPLFIRAKNGVEPTARADEIILPLQQSLSQITRTLQQPSSFDPATSQRHFHYGLPDHAVARYAPMILKRFAEQAPGLALSLYHEPLPRLLDMIEDQRMDMAACVCRELPPRFRAARLFKSRHLVIAAHSHPEIQGSLSLDQYLAARHIIYSGSGKHDSYVDSILQQLGHKRHVAASIASHMASPVMVADSDLIATTTMELAGPFIERYQLQHFEVPFAIPDIEVQLIWHQRHDRDPGHIWLRDLTFELTRDV</sequence>
<keyword evidence="3" id="KW-0238">DNA-binding</keyword>
<dbReference type="SUPFAM" id="SSF53850">
    <property type="entry name" value="Periplasmic binding protein-like II"/>
    <property type="match status" value="1"/>
</dbReference>
<dbReference type="Pfam" id="PF00126">
    <property type="entry name" value="HTH_1"/>
    <property type="match status" value="1"/>
</dbReference>
<keyword evidence="7" id="KW-1185">Reference proteome</keyword>
<dbReference type="PROSITE" id="PS50931">
    <property type="entry name" value="HTH_LYSR"/>
    <property type="match status" value="1"/>
</dbReference>
<gene>
    <name evidence="6" type="ORF">O4H49_01725</name>
</gene>
<feature type="domain" description="HTH lysR-type" evidence="5">
    <location>
        <begin position="9"/>
        <end position="66"/>
    </location>
</feature>